<evidence type="ECO:0000256" key="11">
    <source>
        <dbReference type="HAMAP-Rule" id="MF_01346"/>
    </source>
</evidence>
<dbReference type="InterPro" id="IPR004100">
    <property type="entry name" value="ATPase_F1/V1/A1_a/bsu_N"/>
</dbReference>
<comment type="similarity">
    <text evidence="2 11">Belongs to the ATPase alpha/beta chains family.</text>
</comment>
<keyword evidence="3 11" id="KW-0813">Transport</keyword>
<keyword evidence="9 11" id="KW-0139">CF(1)</keyword>
<sequence length="514" mass="56520">MAKDFILDLVKQELEGKSIAPQKEEVGRVVSVGDGVVQIEGLPQVMFSEMVEIERWGGKGEKAQALILNMEEYTVGGVVLGDEKGIQEGDLVKRTLKVLSVPVGEALLGRVVNPLGEPIDGKGPLAKTNLFSLPLERPAPGVIERESVNTSLATGTKVVDATIPIGRGQRELIIGDRQVGKTALVLDAILNQLHEPKQTRPYCVYVAVGQKLSKVAQLVKELEERGAMEYTTVVAAGASDPVPLWFIAPFAGCSMGEYFRDKGKDALVIYDDLSKHAWAWRQIALLLRRPPGREAYPGDIFYLHSRLLERAAKLSKAKGGGSLTALPLVETQLGDISSYIPTNVISITDGQIYLETDLFSKGQRPAVNIGLSVSRVGSSAQTKAMKKVASKLKLELAQFQELAAFVQFSQELDENTRKRIDHGMRLMEVLKQDQYAVLPMEEQVCVLFAATSGLVDAIPLEQVQEFEAKLLEELRNLRQDILKTIRDTKDFDEATQAKLQGVIEELHHDFKKTA</sequence>
<dbReference type="InterPro" id="IPR020003">
    <property type="entry name" value="ATPase_a/bsu_AS"/>
</dbReference>
<comment type="catalytic activity">
    <reaction evidence="11">
        <text>ATP + H2O + 4 H(+)(in) = ADP + phosphate + 5 H(+)(out)</text>
        <dbReference type="Rhea" id="RHEA:57720"/>
        <dbReference type="ChEBI" id="CHEBI:15377"/>
        <dbReference type="ChEBI" id="CHEBI:15378"/>
        <dbReference type="ChEBI" id="CHEBI:30616"/>
        <dbReference type="ChEBI" id="CHEBI:43474"/>
        <dbReference type="ChEBI" id="CHEBI:456216"/>
        <dbReference type="EC" id="7.1.2.2"/>
    </reaction>
</comment>
<keyword evidence="8 11" id="KW-0472">Membrane</keyword>
<dbReference type="Gene3D" id="1.20.150.20">
    <property type="entry name" value="ATP synthase alpha/beta chain, C-terminal domain"/>
    <property type="match status" value="1"/>
</dbReference>
<evidence type="ECO:0000256" key="8">
    <source>
        <dbReference type="ARBA" id="ARBA00023136"/>
    </source>
</evidence>
<organism evidence="15 16">
    <name type="scientific">Candidatus Wildermuthbacteria bacterium RIFCSPHIGHO2_02_FULL_48_16</name>
    <dbReference type="NCBI Taxonomy" id="1802453"/>
    <lineage>
        <taxon>Bacteria</taxon>
        <taxon>Candidatus Wildermuthiibacteriota</taxon>
    </lineage>
</organism>
<evidence type="ECO:0000259" key="14">
    <source>
        <dbReference type="Pfam" id="PF02874"/>
    </source>
</evidence>
<dbReference type="InterPro" id="IPR005294">
    <property type="entry name" value="ATP_synth_F1_asu"/>
</dbReference>
<evidence type="ECO:0000259" key="12">
    <source>
        <dbReference type="Pfam" id="PF00006"/>
    </source>
</evidence>
<dbReference type="InterPro" id="IPR033732">
    <property type="entry name" value="ATP_synth_F1_a_nt-bd_dom"/>
</dbReference>
<keyword evidence="4 11" id="KW-0547">Nucleotide-binding</keyword>
<dbReference type="InterPro" id="IPR000194">
    <property type="entry name" value="ATPase_F1/V1/A1_a/bsu_nucl-bd"/>
</dbReference>
<dbReference type="SUPFAM" id="SSF52540">
    <property type="entry name" value="P-loop containing nucleoside triphosphate hydrolases"/>
    <property type="match status" value="1"/>
</dbReference>
<dbReference type="Pfam" id="PF00006">
    <property type="entry name" value="ATP-synt_ab"/>
    <property type="match status" value="1"/>
</dbReference>
<accession>A0A1G2R5V0</accession>
<proteinExistence type="inferred from homology"/>
<dbReference type="Gene3D" id="3.40.50.300">
    <property type="entry name" value="P-loop containing nucleotide triphosphate hydrolases"/>
    <property type="match status" value="1"/>
</dbReference>
<feature type="domain" description="ATPase F1/V1/A1 complex alpha/beta subunit N-terminal" evidence="14">
    <location>
        <begin position="24"/>
        <end position="95"/>
    </location>
</feature>
<evidence type="ECO:0000313" key="16">
    <source>
        <dbReference type="Proteomes" id="UP000178529"/>
    </source>
</evidence>
<dbReference type="InterPro" id="IPR038376">
    <property type="entry name" value="ATP_synth_asu_C_sf"/>
</dbReference>
<dbReference type="Proteomes" id="UP000178529">
    <property type="component" value="Unassembled WGS sequence"/>
</dbReference>
<keyword evidence="7 11" id="KW-0406">Ion transport</keyword>
<dbReference type="NCBIfam" id="TIGR00962">
    <property type="entry name" value="atpA"/>
    <property type="match status" value="1"/>
</dbReference>
<dbReference type="FunFam" id="1.20.150.20:FF:000001">
    <property type="entry name" value="ATP synthase subunit alpha"/>
    <property type="match status" value="1"/>
</dbReference>
<dbReference type="CDD" id="cd18113">
    <property type="entry name" value="ATP-synt_F1_alpha_C"/>
    <property type="match status" value="1"/>
</dbReference>
<dbReference type="EMBL" id="MHTY01000031">
    <property type="protein sequence ID" value="OHA68097.1"/>
    <property type="molecule type" value="Genomic_DNA"/>
</dbReference>
<name>A0A1G2R5V0_9BACT</name>
<dbReference type="AlphaFoldDB" id="A0A1G2R5V0"/>
<dbReference type="PANTHER" id="PTHR48082">
    <property type="entry name" value="ATP SYNTHASE SUBUNIT ALPHA, MITOCHONDRIAL"/>
    <property type="match status" value="1"/>
</dbReference>
<dbReference type="InterPro" id="IPR036121">
    <property type="entry name" value="ATPase_F1/V1/A1_a/bsu_N_sf"/>
</dbReference>
<dbReference type="PROSITE" id="PS00152">
    <property type="entry name" value="ATPASE_ALPHA_BETA"/>
    <property type="match status" value="1"/>
</dbReference>
<keyword evidence="6 11" id="KW-1278">Translocase</keyword>
<dbReference type="GO" id="GO:0005524">
    <property type="term" value="F:ATP binding"/>
    <property type="evidence" value="ECO:0007669"/>
    <property type="project" value="UniProtKB-UniRule"/>
</dbReference>
<feature type="binding site" evidence="11">
    <location>
        <begin position="175"/>
        <end position="182"/>
    </location>
    <ligand>
        <name>ATP</name>
        <dbReference type="ChEBI" id="CHEBI:30616"/>
    </ligand>
</feature>
<dbReference type="PANTHER" id="PTHR48082:SF2">
    <property type="entry name" value="ATP SYNTHASE SUBUNIT ALPHA, MITOCHONDRIAL"/>
    <property type="match status" value="1"/>
</dbReference>
<evidence type="ECO:0000256" key="10">
    <source>
        <dbReference type="ARBA" id="ARBA00023310"/>
    </source>
</evidence>
<dbReference type="CDD" id="cd01132">
    <property type="entry name" value="F1-ATPase_alpha_CD"/>
    <property type="match status" value="1"/>
</dbReference>
<dbReference type="HAMAP" id="MF_01346">
    <property type="entry name" value="ATP_synth_alpha_bact"/>
    <property type="match status" value="1"/>
</dbReference>
<evidence type="ECO:0000256" key="9">
    <source>
        <dbReference type="ARBA" id="ARBA00023196"/>
    </source>
</evidence>
<dbReference type="InterPro" id="IPR023366">
    <property type="entry name" value="ATP_synth_asu-like_sf"/>
</dbReference>
<dbReference type="CDD" id="cd18116">
    <property type="entry name" value="ATP-synt_F1_alpha_N"/>
    <property type="match status" value="1"/>
</dbReference>
<feature type="domain" description="ATPase F1/V1/A1 complex alpha/beta subunit nucleotide-binding" evidence="12">
    <location>
        <begin position="155"/>
        <end position="374"/>
    </location>
</feature>
<keyword evidence="11" id="KW-1003">Cell membrane</keyword>
<dbReference type="GO" id="GO:0045259">
    <property type="term" value="C:proton-transporting ATP synthase complex"/>
    <property type="evidence" value="ECO:0007669"/>
    <property type="project" value="UniProtKB-KW"/>
</dbReference>
<dbReference type="InterPro" id="IPR027417">
    <property type="entry name" value="P-loop_NTPase"/>
</dbReference>
<evidence type="ECO:0000256" key="2">
    <source>
        <dbReference type="ARBA" id="ARBA00008936"/>
    </source>
</evidence>
<evidence type="ECO:0000256" key="7">
    <source>
        <dbReference type="ARBA" id="ARBA00023065"/>
    </source>
</evidence>
<evidence type="ECO:0000256" key="3">
    <source>
        <dbReference type="ARBA" id="ARBA00022448"/>
    </source>
</evidence>
<dbReference type="NCBIfam" id="NF009884">
    <property type="entry name" value="PRK13343.1"/>
    <property type="match status" value="1"/>
</dbReference>
<dbReference type="FunFam" id="3.40.50.300:FF:000002">
    <property type="entry name" value="ATP synthase subunit alpha"/>
    <property type="match status" value="1"/>
</dbReference>
<feature type="site" description="Required for activity" evidence="11">
    <location>
        <position position="372"/>
    </location>
</feature>
<comment type="caution">
    <text evidence="15">The sequence shown here is derived from an EMBL/GenBank/DDBJ whole genome shotgun (WGS) entry which is preliminary data.</text>
</comment>
<dbReference type="InterPro" id="IPR000793">
    <property type="entry name" value="ATP_synth_asu_C"/>
</dbReference>
<dbReference type="GO" id="GO:0005886">
    <property type="term" value="C:plasma membrane"/>
    <property type="evidence" value="ECO:0007669"/>
    <property type="project" value="UniProtKB-SubCell"/>
</dbReference>
<evidence type="ECO:0000256" key="1">
    <source>
        <dbReference type="ARBA" id="ARBA00004370"/>
    </source>
</evidence>
<keyword evidence="10 11" id="KW-0066">ATP synthesis</keyword>
<dbReference type="Gene3D" id="2.40.30.20">
    <property type="match status" value="1"/>
</dbReference>
<keyword evidence="11" id="KW-0375">Hydrogen ion transport</keyword>
<gene>
    <name evidence="11" type="primary">atpA</name>
    <name evidence="15" type="ORF">A3J68_00995</name>
</gene>
<evidence type="ECO:0000313" key="15">
    <source>
        <dbReference type="EMBL" id="OHA68097.1"/>
    </source>
</evidence>
<comment type="subcellular location">
    <subcellularLocation>
        <location evidence="11">Cell membrane</location>
        <topology evidence="11">Peripheral membrane protein</topology>
    </subcellularLocation>
    <subcellularLocation>
        <location evidence="1">Membrane</location>
    </subcellularLocation>
</comment>
<dbReference type="GO" id="GO:0046933">
    <property type="term" value="F:proton-transporting ATP synthase activity, rotational mechanism"/>
    <property type="evidence" value="ECO:0007669"/>
    <property type="project" value="UniProtKB-UniRule"/>
</dbReference>
<feature type="domain" description="ATP synthase alpha subunit C-terminal" evidence="13">
    <location>
        <begin position="381"/>
        <end position="505"/>
    </location>
</feature>
<reference evidence="15 16" key="1">
    <citation type="journal article" date="2016" name="Nat. Commun.">
        <title>Thousands of microbial genomes shed light on interconnected biogeochemical processes in an aquifer system.</title>
        <authorList>
            <person name="Anantharaman K."/>
            <person name="Brown C.T."/>
            <person name="Hug L.A."/>
            <person name="Sharon I."/>
            <person name="Castelle C.J."/>
            <person name="Probst A.J."/>
            <person name="Thomas B.C."/>
            <person name="Singh A."/>
            <person name="Wilkins M.J."/>
            <person name="Karaoz U."/>
            <person name="Brodie E.L."/>
            <person name="Williams K.H."/>
            <person name="Hubbard S.S."/>
            <person name="Banfield J.F."/>
        </authorList>
    </citation>
    <scope>NUCLEOTIDE SEQUENCE [LARGE SCALE GENOMIC DNA]</scope>
</reference>
<dbReference type="GO" id="GO:0043531">
    <property type="term" value="F:ADP binding"/>
    <property type="evidence" value="ECO:0007669"/>
    <property type="project" value="TreeGrafter"/>
</dbReference>
<dbReference type="Pfam" id="PF02874">
    <property type="entry name" value="ATP-synt_ab_N"/>
    <property type="match status" value="1"/>
</dbReference>
<protein>
    <recommendedName>
        <fullName evidence="11">ATP synthase subunit alpha</fullName>
        <ecNumber evidence="11">7.1.2.2</ecNumber>
    </recommendedName>
    <alternativeName>
        <fullName evidence="11">ATP synthase F1 sector subunit alpha</fullName>
    </alternativeName>
    <alternativeName>
        <fullName evidence="11">F-ATPase subunit alpha</fullName>
    </alternativeName>
</protein>
<dbReference type="EC" id="7.1.2.2" evidence="11"/>
<evidence type="ECO:0000256" key="4">
    <source>
        <dbReference type="ARBA" id="ARBA00022741"/>
    </source>
</evidence>
<evidence type="ECO:0000259" key="13">
    <source>
        <dbReference type="Pfam" id="PF00306"/>
    </source>
</evidence>
<dbReference type="Pfam" id="PF00306">
    <property type="entry name" value="ATP-synt_ab_C"/>
    <property type="match status" value="1"/>
</dbReference>
<keyword evidence="5 11" id="KW-0067">ATP-binding</keyword>
<evidence type="ECO:0000256" key="6">
    <source>
        <dbReference type="ARBA" id="ARBA00022967"/>
    </source>
</evidence>
<comment type="function">
    <text evidence="11">Produces ATP from ADP in the presence of a proton gradient across the membrane. The alpha chain is a regulatory subunit.</text>
</comment>
<dbReference type="SUPFAM" id="SSF47917">
    <property type="entry name" value="C-terminal domain of alpha and beta subunits of F1 ATP synthase"/>
    <property type="match status" value="1"/>
</dbReference>
<evidence type="ECO:0000256" key="5">
    <source>
        <dbReference type="ARBA" id="ARBA00022840"/>
    </source>
</evidence>
<dbReference type="SUPFAM" id="SSF50615">
    <property type="entry name" value="N-terminal domain of alpha and beta subunits of F1 ATP synthase"/>
    <property type="match status" value="1"/>
</dbReference>